<feature type="domain" description="ABC transporter" evidence="5">
    <location>
        <begin position="481"/>
        <end position="721"/>
    </location>
</feature>
<feature type="compositionally biased region" description="Low complexity" evidence="4">
    <location>
        <begin position="1250"/>
        <end position="1263"/>
    </location>
</feature>
<dbReference type="SUPFAM" id="SSF52540">
    <property type="entry name" value="P-loop containing nucleoside triphosphate hydrolases"/>
    <property type="match status" value="2"/>
</dbReference>
<evidence type="ECO:0000259" key="5">
    <source>
        <dbReference type="PROSITE" id="PS50893"/>
    </source>
</evidence>
<feature type="region of interest" description="Disordered" evidence="4">
    <location>
        <begin position="841"/>
        <end position="860"/>
    </location>
</feature>
<protein>
    <recommendedName>
        <fullName evidence="5">ABC transporter domain-containing protein</fullName>
    </recommendedName>
</protein>
<keyword evidence="3" id="KW-0067">ATP-binding</keyword>
<evidence type="ECO:0000313" key="7">
    <source>
        <dbReference type="Proteomes" id="UP000433883"/>
    </source>
</evidence>
<dbReference type="FunFam" id="3.40.50.300:FF:000011">
    <property type="entry name" value="Putative ABC transporter ATP-binding component"/>
    <property type="match status" value="1"/>
</dbReference>
<feature type="region of interest" description="Disordered" evidence="4">
    <location>
        <begin position="735"/>
        <end position="759"/>
    </location>
</feature>
<feature type="region of interest" description="Disordered" evidence="4">
    <location>
        <begin position="401"/>
        <end position="422"/>
    </location>
</feature>
<dbReference type="InterPro" id="IPR003439">
    <property type="entry name" value="ABC_transporter-like_ATP-bd"/>
</dbReference>
<dbReference type="CDD" id="cd03221">
    <property type="entry name" value="ABCF_EF-3"/>
    <property type="match status" value="1"/>
</dbReference>
<feature type="compositionally biased region" description="Low complexity" evidence="4">
    <location>
        <begin position="845"/>
        <end position="860"/>
    </location>
</feature>
<feature type="compositionally biased region" description="Acidic residues" evidence="4">
    <location>
        <begin position="1222"/>
        <end position="1233"/>
    </location>
</feature>
<gene>
    <name evidence="6" type="ORF">BLS_004748</name>
</gene>
<evidence type="ECO:0000256" key="3">
    <source>
        <dbReference type="ARBA" id="ARBA00022840"/>
    </source>
</evidence>
<accession>A0A8H3UJH5</accession>
<dbReference type="GO" id="GO:0005524">
    <property type="term" value="F:ATP binding"/>
    <property type="evidence" value="ECO:0007669"/>
    <property type="project" value="UniProtKB-KW"/>
</dbReference>
<feature type="compositionally biased region" description="Polar residues" evidence="4">
    <location>
        <begin position="736"/>
        <end position="747"/>
    </location>
</feature>
<organism evidence="6 7">
    <name type="scientific">Venturia inaequalis</name>
    <name type="common">Apple scab fungus</name>
    <dbReference type="NCBI Taxonomy" id="5025"/>
    <lineage>
        <taxon>Eukaryota</taxon>
        <taxon>Fungi</taxon>
        <taxon>Dikarya</taxon>
        <taxon>Ascomycota</taxon>
        <taxon>Pezizomycotina</taxon>
        <taxon>Dothideomycetes</taxon>
        <taxon>Pleosporomycetidae</taxon>
        <taxon>Venturiales</taxon>
        <taxon>Venturiaceae</taxon>
        <taxon>Venturia</taxon>
    </lineage>
</organism>
<feature type="compositionally biased region" description="Polar residues" evidence="4">
    <location>
        <begin position="1182"/>
        <end position="1217"/>
    </location>
</feature>
<evidence type="ECO:0000256" key="2">
    <source>
        <dbReference type="ARBA" id="ARBA00022741"/>
    </source>
</evidence>
<dbReference type="InterPro" id="IPR017871">
    <property type="entry name" value="ABC_transporter-like_CS"/>
</dbReference>
<name>A0A8H3UJH5_VENIN</name>
<dbReference type="InterPro" id="IPR050611">
    <property type="entry name" value="ABCF"/>
</dbReference>
<evidence type="ECO:0000313" key="6">
    <source>
        <dbReference type="EMBL" id="KAE9970785.1"/>
    </source>
</evidence>
<dbReference type="SMART" id="SM00382">
    <property type="entry name" value="AAA"/>
    <property type="match status" value="2"/>
</dbReference>
<dbReference type="PROSITE" id="PS50893">
    <property type="entry name" value="ABC_TRANSPORTER_2"/>
    <property type="match status" value="2"/>
</dbReference>
<comment type="caution">
    <text evidence="6">The sequence shown here is derived from an EMBL/GenBank/DDBJ whole genome shotgun (WGS) entry which is preliminary data.</text>
</comment>
<feature type="region of interest" description="Disordered" evidence="4">
    <location>
        <begin position="798"/>
        <end position="835"/>
    </location>
</feature>
<keyword evidence="2" id="KW-0547">Nucleotide-binding</keyword>
<feature type="region of interest" description="Disordered" evidence="4">
    <location>
        <begin position="1162"/>
        <end position="1236"/>
    </location>
</feature>
<dbReference type="PANTHER" id="PTHR19211">
    <property type="entry name" value="ATP-BINDING TRANSPORT PROTEIN-RELATED"/>
    <property type="match status" value="1"/>
</dbReference>
<feature type="compositionally biased region" description="Polar residues" evidence="4">
    <location>
        <begin position="1264"/>
        <end position="1276"/>
    </location>
</feature>
<dbReference type="Pfam" id="PF12848">
    <property type="entry name" value="ABC_tran_Xtn"/>
    <property type="match status" value="1"/>
</dbReference>
<feature type="compositionally biased region" description="Polar residues" evidence="4">
    <location>
        <begin position="1098"/>
        <end position="1114"/>
    </location>
</feature>
<sequence length="1346" mass="147743">MVKPTSSALSSKAQKALSQEKEDAIQVTAQQSRFHLDALNLTAPTTSEILVKNISISIGKKEILSNAELLLKDGGHYVLVGRNGVGKSTLLKALAEGRVPGVSWGIRILLLGQTRELSLEEKVGGVSVREESVLEHVVRSDAVRENLVREADVLSRAVESQGDSAAPVKAYRQIGHSRLQKQLEEWRQIATRRSGARGKDARKELIVMEEKFSESLEKLEADLEAVDPTVLSVETKGAVDMLSEVQSQLEMMNASAAAAKARTVLLGLGFPVEKIDDSMSKLSGGWRTRCDLACALCQTADILFLDEPTNFLDLPSIIWLEDYVKNLEGTTVVVVTHDRGFADNVGEELLVLRNQKIERFKGNLSTYESERIKKAKWLTDMKDAQEKQKSHMQQSIVNAQSAAKRTGDDKKLKQAASRQKKLDERMGMQVNAKGHRFKLNRDMGGFHNASRAGIDVPDFDPPVRIKFPPIPPDLRFPGSLVSLENISYSYPASKGKKGPEILKDISLTIHPGERVGICGLNGSGKTTLVSLVMGTNEHISSPNAVVGLMPTKGTIARHPRAKFARFSQQVVEELEDFGNANPEISSLKHLMDMGEGQLAEKEARAVLGSLGLQGAVASDVPVAALSGGQKVRLAFAKLVWSPPHLLVLDEVTTHLDADTILGLMLALRDYEGALLVVTHDRFFMRCVIEGQSPAKIGSQTAGSGARFTHNHAALGPIPNSSVAHDDLAAIAMAEHQVSTPQSSNDADQNAPKIPKDRRCPFCQQPFTSSSLGRHLDLYIKPKNAKPPDGIHNVEEIRRLRGNITRRQSRVSSVREPPSAPAGDASPSSAATTSAQPKIYASTTESGNNIPGPSPSPKIGSAQDRYEKLFSVKLNRPSWEATGVMNDLPPRQDPNPDPRKGPSRHTLLKVESEQRHRFAEELDTGRAAELALREVLASVRDANAQQTARGMFDFDFFACSFPTLCLKLLPAPPTIHSPTPFATNESWSLNPPADQQYDALHVKIKEHGKAFVRQSQARHQNFGATTNVAKAMDMHKFFVHASDAYSYWSSLDPNQKQQTWQQEILRSFARAEDARKEGQNTIDSLRRQIDQLTLQLEKGTASSWNGSEPTQNPAGQSPYAALTSIKCSDNLMKELCRQGVDFRDWDYERLVDKWKPVVQEERKAANGLSEQRSLSEASRPRVASNSANPQRSNGLPPNPYSRSTSIATTAQPTRTNSMGSESRDEDAEGEEDDGEIGHTTPAAQLRVDVHQQQHLQHNQISQVQSPHTLHQPPNNFQSPNQTNTFHSPVNQASPNQQQMYGWSRQPGLANQTVKHLPSGPNDWTREFNHAAMEGIEGPAGMVGNQGS</sequence>
<feature type="compositionally biased region" description="Low complexity" evidence="4">
    <location>
        <begin position="820"/>
        <end position="835"/>
    </location>
</feature>
<keyword evidence="1" id="KW-0677">Repeat</keyword>
<dbReference type="GO" id="GO:0016887">
    <property type="term" value="F:ATP hydrolysis activity"/>
    <property type="evidence" value="ECO:0007669"/>
    <property type="project" value="InterPro"/>
</dbReference>
<dbReference type="Proteomes" id="UP000433883">
    <property type="component" value="Unassembled WGS sequence"/>
</dbReference>
<feature type="region of interest" description="Disordered" evidence="4">
    <location>
        <begin position="880"/>
        <end position="904"/>
    </location>
</feature>
<dbReference type="PANTHER" id="PTHR19211:SF135">
    <property type="entry name" value="ATPASE, PUTATIVE (AFU_ORTHOLOGUE AFUA_1G16440)-RELATED"/>
    <property type="match status" value="1"/>
</dbReference>
<feature type="region of interest" description="Disordered" evidence="4">
    <location>
        <begin position="1098"/>
        <end position="1117"/>
    </location>
</feature>
<evidence type="ECO:0000256" key="4">
    <source>
        <dbReference type="SAM" id="MobiDB-lite"/>
    </source>
</evidence>
<dbReference type="EMBL" id="WNWQ01000313">
    <property type="protein sequence ID" value="KAE9970785.1"/>
    <property type="molecule type" value="Genomic_DNA"/>
</dbReference>
<feature type="domain" description="ABC transporter" evidence="5">
    <location>
        <begin position="49"/>
        <end position="379"/>
    </location>
</feature>
<dbReference type="InterPro" id="IPR003593">
    <property type="entry name" value="AAA+_ATPase"/>
</dbReference>
<dbReference type="Gene3D" id="3.40.50.300">
    <property type="entry name" value="P-loop containing nucleotide triphosphate hydrolases"/>
    <property type="match status" value="2"/>
</dbReference>
<proteinExistence type="predicted"/>
<dbReference type="InterPro" id="IPR027417">
    <property type="entry name" value="P-loop_NTPase"/>
</dbReference>
<dbReference type="InterPro" id="IPR032781">
    <property type="entry name" value="ABC_tran_Xtn"/>
</dbReference>
<reference evidence="6 7" key="1">
    <citation type="submission" date="2019-11" db="EMBL/GenBank/DDBJ databases">
        <title>Venturia inaequalis Genome Resource.</title>
        <authorList>
            <person name="Lichtner F.J."/>
        </authorList>
    </citation>
    <scope>NUCLEOTIDE SEQUENCE [LARGE SCALE GENOMIC DNA]</scope>
    <source>
        <strain evidence="6">Bline_iso_100314</strain>
    </source>
</reference>
<evidence type="ECO:0000256" key="1">
    <source>
        <dbReference type="ARBA" id="ARBA00022737"/>
    </source>
</evidence>
<dbReference type="PROSITE" id="PS00211">
    <property type="entry name" value="ABC_TRANSPORTER_1"/>
    <property type="match status" value="1"/>
</dbReference>
<dbReference type="Pfam" id="PF00005">
    <property type="entry name" value="ABC_tran"/>
    <property type="match status" value="2"/>
</dbReference>
<feature type="region of interest" description="Disordered" evidence="4">
    <location>
        <begin position="1250"/>
        <end position="1276"/>
    </location>
</feature>